<protein>
    <submittedName>
        <fullName evidence="4">EAL domain-containing protein</fullName>
    </submittedName>
</protein>
<dbReference type="Gene3D" id="3.30.70.270">
    <property type="match status" value="1"/>
</dbReference>
<gene>
    <name evidence="4" type="ORF">ACFOEK_09245</name>
</gene>
<dbReference type="SMART" id="SM00267">
    <property type="entry name" value="GGDEF"/>
    <property type="match status" value="1"/>
</dbReference>
<comment type="caution">
    <text evidence="4">The sequence shown here is derived from an EMBL/GenBank/DDBJ whole genome shotgun (WGS) entry which is preliminary data.</text>
</comment>
<evidence type="ECO:0000256" key="1">
    <source>
        <dbReference type="SAM" id="Phobius"/>
    </source>
</evidence>
<keyword evidence="1" id="KW-0472">Membrane</keyword>
<feature type="domain" description="EAL" evidence="2">
    <location>
        <begin position="620"/>
        <end position="873"/>
    </location>
</feature>
<dbReference type="InterPro" id="IPR050706">
    <property type="entry name" value="Cyclic-di-GMP_PDE-like"/>
</dbReference>
<accession>A0ABV7HHQ8</accession>
<dbReference type="EMBL" id="JBHRSZ010000004">
    <property type="protein sequence ID" value="MFC3151207.1"/>
    <property type="molecule type" value="Genomic_DNA"/>
</dbReference>
<feature type="transmembrane region" description="Helical" evidence="1">
    <location>
        <begin position="259"/>
        <end position="279"/>
    </location>
</feature>
<dbReference type="InterPro" id="IPR035919">
    <property type="entry name" value="EAL_sf"/>
</dbReference>
<feature type="domain" description="GGDEF" evidence="3">
    <location>
        <begin position="458"/>
        <end position="605"/>
    </location>
</feature>
<reference evidence="5" key="1">
    <citation type="journal article" date="2019" name="Int. J. Syst. Evol. Microbiol.">
        <title>The Global Catalogue of Microorganisms (GCM) 10K type strain sequencing project: providing services to taxonomists for standard genome sequencing and annotation.</title>
        <authorList>
            <consortium name="The Broad Institute Genomics Platform"/>
            <consortium name="The Broad Institute Genome Sequencing Center for Infectious Disease"/>
            <person name="Wu L."/>
            <person name="Ma J."/>
        </authorList>
    </citation>
    <scope>NUCLEOTIDE SEQUENCE [LARGE SCALE GENOMIC DNA]</scope>
    <source>
        <strain evidence="5">KCTC 52438</strain>
    </source>
</reference>
<dbReference type="PROSITE" id="PS50887">
    <property type="entry name" value="GGDEF"/>
    <property type="match status" value="1"/>
</dbReference>
<feature type="transmembrane region" description="Helical" evidence="1">
    <location>
        <begin position="202"/>
        <end position="222"/>
    </location>
</feature>
<evidence type="ECO:0000259" key="2">
    <source>
        <dbReference type="PROSITE" id="PS50883"/>
    </source>
</evidence>
<feature type="transmembrane region" description="Helical" evidence="1">
    <location>
        <begin position="378"/>
        <end position="398"/>
    </location>
</feature>
<keyword evidence="1" id="KW-1133">Transmembrane helix</keyword>
<dbReference type="PANTHER" id="PTHR33121">
    <property type="entry name" value="CYCLIC DI-GMP PHOSPHODIESTERASE PDEF"/>
    <property type="match status" value="1"/>
</dbReference>
<dbReference type="InterPro" id="IPR029787">
    <property type="entry name" value="Nucleotide_cyclase"/>
</dbReference>
<dbReference type="SUPFAM" id="SSF141868">
    <property type="entry name" value="EAL domain-like"/>
    <property type="match status" value="1"/>
</dbReference>
<feature type="transmembrane region" description="Helical" evidence="1">
    <location>
        <begin position="314"/>
        <end position="334"/>
    </location>
</feature>
<dbReference type="InterPro" id="IPR043128">
    <property type="entry name" value="Rev_trsase/Diguanyl_cyclase"/>
</dbReference>
<proteinExistence type="predicted"/>
<dbReference type="SMART" id="SM00052">
    <property type="entry name" value="EAL"/>
    <property type="match status" value="1"/>
</dbReference>
<dbReference type="SUPFAM" id="SSF55073">
    <property type="entry name" value="Nucleotide cyclase"/>
    <property type="match status" value="1"/>
</dbReference>
<dbReference type="Proteomes" id="UP001595476">
    <property type="component" value="Unassembled WGS sequence"/>
</dbReference>
<sequence length="879" mass="99512">MKWLHNSSIFLVLLLVFVSPFLSSNTQEDGDKESYKSPKASIAGDSSVYLSPYATFYEDAEHQLSPDIIINNPELSGITTEEKAPNFGHSASVYWFKVKVQNATNVDKTQVVRLASPLADIVSFYVIKDELILDSYTTGDRAPFSIRRIPDPNPSLSVNFEANSTTTLLIRQETTSPIIFNVTLSTTEDFHDSHVRDMASQMFYYGILTLIMFFSGYAFWVTKEAVFASYSAFILFRLLLQASITGYAFQYLFPNMPSIQNLNLVLFSCATLACFALFTKQLFSDPGRHHTPLNALLILSTAPIIMMFSDYRLALIVTKLLGLISAFGFFVLAYHFSRQGLRIAKYYLLAMSLLLMTSAYYLLNRFGLLPDNQALESLFYIGALIEVILLVILITIRFEQDAKQKVMTKIQEQKFSEDTHLLEQQLKHRALHHSQNNLPNDVFFHQTYRELITTNGFGSHAVVFIKIHKLKEFDKTLGAHNATRLRQQLAEHINTTLRPYPSIVTLEHAHQGPIKLAAMDQTSFLFLASIDNERKVITLVRNISERLTQPFTFEAIDLNLEIHMGISFSPDMASTEKNSDPALLLDELIRKAKLAGSFAFQKKTLFQSYNEKEDLFNEARLSLAEKLKSALEQNQLTLAYQPQLNLIDKHCVGLEALLRWENPQLGSVSPEEFVSVAEHNGLIKPLTLWVINKALKEFSDINQVHKGLRFSINISVLNLHEPEFVEAVSEALNKNQIPPCQLTLEITESSIISDDQRELQTLNDLKAMGIRLSIDDFGTGFSGLAQIHKLSVHELKVDKSFILDIAQKHSAETIVKASINIAHDLDMIAVAEGIEDKETEQLVRQLGCDIGQGFYYARPMNKERIMQWLAMDSRMTKIN</sequence>
<dbReference type="PROSITE" id="PS50883">
    <property type="entry name" value="EAL"/>
    <property type="match status" value="1"/>
</dbReference>
<feature type="transmembrane region" description="Helical" evidence="1">
    <location>
        <begin position="291"/>
        <end position="308"/>
    </location>
</feature>
<dbReference type="Pfam" id="PF07695">
    <property type="entry name" value="7TMR-DISM_7TM"/>
    <property type="match status" value="1"/>
</dbReference>
<dbReference type="RefSeq" id="WP_386719537.1">
    <property type="nucleotide sequence ID" value="NZ_JBHRSZ010000004.1"/>
</dbReference>
<dbReference type="InterPro" id="IPR001633">
    <property type="entry name" value="EAL_dom"/>
</dbReference>
<dbReference type="InterPro" id="IPR011622">
    <property type="entry name" value="7TMR_DISM_rcpt_extracell_dom2"/>
</dbReference>
<evidence type="ECO:0000313" key="4">
    <source>
        <dbReference type="EMBL" id="MFC3151207.1"/>
    </source>
</evidence>
<organism evidence="4 5">
    <name type="scientific">Litoribrevibacter euphylliae</name>
    <dbReference type="NCBI Taxonomy" id="1834034"/>
    <lineage>
        <taxon>Bacteria</taxon>
        <taxon>Pseudomonadati</taxon>
        <taxon>Pseudomonadota</taxon>
        <taxon>Gammaproteobacteria</taxon>
        <taxon>Oceanospirillales</taxon>
        <taxon>Oceanospirillaceae</taxon>
        <taxon>Litoribrevibacter</taxon>
    </lineage>
</organism>
<feature type="transmembrane region" description="Helical" evidence="1">
    <location>
        <begin position="234"/>
        <end position="253"/>
    </location>
</feature>
<dbReference type="PANTHER" id="PTHR33121:SF70">
    <property type="entry name" value="SIGNALING PROTEIN YKOW"/>
    <property type="match status" value="1"/>
</dbReference>
<dbReference type="Pfam" id="PF00563">
    <property type="entry name" value="EAL"/>
    <property type="match status" value="1"/>
</dbReference>
<dbReference type="Gene3D" id="3.20.20.450">
    <property type="entry name" value="EAL domain"/>
    <property type="match status" value="1"/>
</dbReference>
<keyword evidence="5" id="KW-1185">Reference proteome</keyword>
<feature type="transmembrane region" description="Helical" evidence="1">
    <location>
        <begin position="346"/>
        <end position="363"/>
    </location>
</feature>
<dbReference type="InterPro" id="IPR000160">
    <property type="entry name" value="GGDEF_dom"/>
</dbReference>
<dbReference type="InterPro" id="IPR011623">
    <property type="entry name" value="7TMR_DISM_rcpt_extracell_dom1"/>
</dbReference>
<dbReference type="Gene3D" id="2.60.40.2380">
    <property type="match status" value="1"/>
</dbReference>
<evidence type="ECO:0000259" key="3">
    <source>
        <dbReference type="PROSITE" id="PS50887"/>
    </source>
</evidence>
<dbReference type="CDD" id="cd01948">
    <property type="entry name" value="EAL"/>
    <property type="match status" value="1"/>
</dbReference>
<name>A0ABV7HHQ8_9GAMM</name>
<keyword evidence="1" id="KW-0812">Transmembrane</keyword>
<evidence type="ECO:0000313" key="5">
    <source>
        <dbReference type="Proteomes" id="UP001595476"/>
    </source>
</evidence>
<dbReference type="Pfam" id="PF07696">
    <property type="entry name" value="7TMR-DISMED2"/>
    <property type="match status" value="1"/>
</dbReference>